<feature type="transmembrane region" description="Helical" evidence="1">
    <location>
        <begin position="145"/>
        <end position="172"/>
    </location>
</feature>
<proteinExistence type="predicted"/>
<comment type="caution">
    <text evidence="2">The sequence shown here is derived from an EMBL/GenBank/DDBJ whole genome shotgun (WGS) entry which is preliminary data.</text>
</comment>
<dbReference type="OrthoDB" id="2182676at2"/>
<reference evidence="2 3" key="1">
    <citation type="submission" date="2018-03" db="EMBL/GenBank/DDBJ databases">
        <title>Bacillus urumqiensis sp. nov., a moderately haloalkaliphilic bacterium isolated from a salt lake.</title>
        <authorList>
            <person name="Zhao B."/>
            <person name="Liao Z."/>
        </authorList>
    </citation>
    <scope>NUCLEOTIDE SEQUENCE [LARGE SCALE GENOMIC DNA]</scope>
    <source>
        <strain evidence="2 3">BZ-SZ-XJ18</strain>
    </source>
</reference>
<feature type="transmembrane region" description="Helical" evidence="1">
    <location>
        <begin position="91"/>
        <end position="109"/>
    </location>
</feature>
<keyword evidence="1" id="KW-0812">Transmembrane</keyword>
<keyword evidence="1" id="KW-1133">Transmembrane helix</keyword>
<dbReference type="InterPro" id="IPR006938">
    <property type="entry name" value="DUF624"/>
</dbReference>
<dbReference type="EMBL" id="PVNS01000003">
    <property type="protein sequence ID" value="PRO66575.1"/>
    <property type="molecule type" value="Genomic_DNA"/>
</dbReference>
<evidence type="ECO:0000313" key="3">
    <source>
        <dbReference type="Proteomes" id="UP000243650"/>
    </source>
</evidence>
<keyword evidence="3" id="KW-1185">Reference proteome</keyword>
<evidence type="ECO:0008006" key="4">
    <source>
        <dbReference type="Google" id="ProtNLM"/>
    </source>
</evidence>
<name>A0A2P6MJZ7_ALKUR</name>
<keyword evidence="1" id="KW-0472">Membrane</keyword>
<dbReference type="Pfam" id="PF04854">
    <property type="entry name" value="DUF624"/>
    <property type="match status" value="1"/>
</dbReference>
<protein>
    <recommendedName>
        <fullName evidence="4">DUF624 domain-containing protein</fullName>
    </recommendedName>
</protein>
<dbReference type="RefSeq" id="WP_105958211.1">
    <property type="nucleotide sequence ID" value="NZ_PVNS01000003.1"/>
</dbReference>
<gene>
    <name evidence="2" type="ORF">C6I21_04320</name>
</gene>
<accession>A0A2P6MJZ7</accession>
<feature type="transmembrane region" description="Helical" evidence="1">
    <location>
        <begin position="12"/>
        <end position="31"/>
    </location>
</feature>
<evidence type="ECO:0000313" key="2">
    <source>
        <dbReference type="EMBL" id="PRO66575.1"/>
    </source>
</evidence>
<sequence>MVSTAAWVSRFAQLNIQWLTGAAPSVFFLYLMAEGHFWMAVPAFFTMALLFFPSTQALFSSVRDTVIGREEQAFFSHFSAEYKQSVKGGGIGSLVWLIWLADFMMLKGFSVVLDFFMIGSLIPLTAVTLYYFLAAAHYRLPVKQVIIKAAVLSIGLPKLTAGMLLLFGLIWYVSVNGVYAVLLFGSGSIAAFLLSSMFYRWYTEMMKKVETERKIA</sequence>
<organism evidence="2 3">
    <name type="scientific">Alkalicoccus urumqiensis</name>
    <name type="common">Bacillus urumqiensis</name>
    <dbReference type="NCBI Taxonomy" id="1548213"/>
    <lineage>
        <taxon>Bacteria</taxon>
        <taxon>Bacillati</taxon>
        <taxon>Bacillota</taxon>
        <taxon>Bacilli</taxon>
        <taxon>Bacillales</taxon>
        <taxon>Bacillaceae</taxon>
        <taxon>Alkalicoccus</taxon>
    </lineage>
</organism>
<dbReference type="AlphaFoldDB" id="A0A2P6MJZ7"/>
<feature type="transmembrane region" description="Helical" evidence="1">
    <location>
        <begin position="37"/>
        <end position="59"/>
    </location>
</feature>
<feature type="transmembrane region" description="Helical" evidence="1">
    <location>
        <begin position="115"/>
        <end position="133"/>
    </location>
</feature>
<dbReference type="Proteomes" id="UP000243650">
    <property type="component" value="Unassembled WGS sequence"/>
</dbReference>
<evidence type="ECO:0000256" key="1">
    <source>
        <dbReference type="SAM" id="Phobius"/>
    </source>
</evidence>
<feature type="transmembrane region" description="Helical" evidence="1">
    <location>
        <begin position="178"/>
        <end position="199"/>
    </location>
</feature>